<dbReference type="PANTHER" id="PTHR34388:SF1">
    <property type="entry name" value="DNA POLYMERASE III SUBUNIT DELTA"/>
    <property type="match status" value="1"/>
</dbReference>
<keyword evidence="5" id="KW-0235">DNA replication</keyword>
<dbReference type="Gene3D" id="3.40.50.300">
    <property type="entry name" value="P-loop containing nucleotide triphosphate hydrolases"/>
    <property type="match status" value="1"/>
</dbReference>
<evidence type="ECO:0000256" key="1">
    <source>
        <dbReference type="ARBA" id="ARBA00012417"/>
    </source>
</evidence>
<dbReference type="GO" id="GO:0009360">
    <property type="term" value="C:DNA polymerase III complex"/>
    <property type="evidence" value="ECO:0007669"/>
    <property type="project" value="InterPro"/>
</dbReference>
<dbReference type="RefSeq" id="WP_066592577.1">
    <property type="nucleotide sequence ID" value="NZ_CAJTBZ010000037.1"/>
</dbReference>
<dbReference type="InterPro" id="IPR027417">
    <property type="entry name" value="P-loop_NTPase"/>
</dbReference>
<protein>
    <recommendedName>
        <fullName evidence="2">DNA polymerase III subunit delta</fullName>
        <ecNumber evidence="1">2.7.7.7</ecNumber>
    </recommendedName>
</protein>
<dbReference type="GO" id="GO:0003677">
    <property type="term" value="F:DNA binding"/>
    <property type="evidence" value="ECO:0007669"/>
    <property type="project" value="InterPro"/>
</dbReference>
<organism evidence="10 11">
    <name type="scientific">Turicimonas muris</name>
    <dbReference type="NCBI Taxonomy" id="1796652"/>
    <lineage>
        <taxon>Bacteria</taxon>
        <taxon>Pseudomonadati</taxon>
        <taxon>Pseudomonadota</taxon>
        <taxon>Betaproteobacteria</taxon>
        <taxon>Burkholderiales</taxon>
        <taxon>Sutterellaceae</taxon>
        <taxon>Turicimonas</taxon>
    </lineage>
</organism>
<dbReference type="InterPro" id="IPR010372">
    <property type="entry name" value="DNA_pol3_delta_N"/>
</dbReference>
<dbReference type="GO" id="GO:0003887">
    <property type="term" value="F:DNA-directed DNA polymerase activity"/>
    <property type="evidence" value="ECO:0007669"/>
    <property type="project" value="UniProtKB-KW"/>
</dbReference>
<sequence length="328" mass="35752">MANFAGTSVRLNPLTIIVGEEDLIAIESLDQIRAEARKQGFTERVSFNFDGTSDYSPLLQSMGDMSLFGEKKLIEIRLTTGNPGLKKGPEALAALAEAVGDGLIAVISLPGALYEYQKKAWFKKISSSAAIINAGLVSRQQLPGWIRKRASINGQNLSEEAAQFLAASTEGNLLACAQEINKLALLCPRGNIELKDLLEAVSDVSRFNPQDLADSILEGNVQRISKIIDGLKGENVSIPSFLWLLNDDIRNLILLNQGGSPSSIRGLPSRKTMLANLARRVPLALLEKVVHRYNNVEKMSKGFKVSQSQGDPWQELKAAALLLCISRR</sequence>
<dbReference type="Gene3D" id="1.20.272.10">
    <property type="match status" value="1"/>
</dbReference>
<keyword evidence="4" id="KW-0548">Nucleotidyltransferase</keyword>
<comment type="catalytic activity">
    <reaction evidence="8">
        <text>DNA(n) + a 2'-deoxyribonucleoside 5'-triphosphate = DNA(n+1) + diphosphate</text>
        <dbReference type="Rhea" id="RHEA:22508"/>
        <dbReference type="Rhea" id="RHEA-COMP:17339"/>
        <dbReference type="Rhea" id="RHEA-COMP:17340"/>
        <dbReference type="ChEBI" id="CHEBI:33019"/>
        <dbReference type="ChEBI" id="CHEBI:61560"/>
        <dbReference type="ChEBI" id="CHEBI:173112"/>
        <dbReference type="EC" id="2.7.7.7"/>
    </reaction>
</comment>
<dbReference type="Proteomes" id="UP000214610">
    <property type="component" value="Unassembled WGS sequence"/>
</dbReference>
<feature type="domain" description="DNA polymerase III delta N-terminal" evidence="9">
    <location>
        <begin position="16"/>
        <end position="134"/>
    </location>
</feature>
<dbReference type="CDD" id="cd18138">
    <property type="entry name" value="HLD_clamp_pol_III_delta"/>
    <property type="match status" value="1"/>
</dbReference>
<evidence type="ECO:0000256" key="8">
    <source>
        <dbReference type="ARBA" id="ARBA00049244"/>
    </source>
</evidence>
<evidence type="ECO:0000256" key="2">
    <source>
        <dbReference type="ARBA" id="ARBA00017703"/>
    </source>
</evidence>
<dbReference type="PANTHER" id="PTHR34388">
    <property type="entry name" value="DNA POLYMERASE III SUBUNIT DELTA"/>
    <property type="match status" value="1"/>
</dbReference>
<dbReference type="NCBIfam" id="TIGR01128">
    <property type="entry name" value="holA"/>
    <property type="match status" value="1"/>
</dbReference>
<evidence type="ECO:0000259" key="9">
    <source>
        <dbReference type="Pfam" id="PF06144"/>
    </source>
</evidence>
<keyword evidence="11" id="KW-1185">Reference proteome</keyword>
<comment type="similarity">
    <text evidence="7">Belongs to the DNA polymerase HolA subunit family.</text>
</comment>
<dbReference type="SUPFAM" id="SSF48019">
    <property type="entry name" value="post-AAA+ oligomerization domain-like"/>
    <property type="match status" value="1"/>
</dbReference>
<comment type="caution">
    <text evidence="10">The sequence shown here is derived from an EMBL/GenBank/DDBJ whole genome shotgun (WGS) entry which is preliminary data.</text>
</comment>
<dbReference type="InterPro" id="IPR008921">
    <property type="entry name" value="DNA_pol3_clamp-load_cplx_C"/>
</dbReference>
<dbReference type="GeneID" id="78361346"/>
<evidence type="ECO:0000313" key="11">
    <source>
        <dbReference type="Proteomes" id="UP000214610"/>
    </source>
</evidence>
<dbReference type="EC" id="2.7.7.7" evidence="1"/>
<dbReference type="GO" id="GO:0006261">
    <property type="term" value="P:DNA-templated DNA replication"/>
    <property type="evidence" value="ECO:0007669"/>
    <property type="project" value="TreeGrafter"/>
</dbReference>
<dbReference type="Gene3D" id="1.10.8.60">
    <property type="match status" value="1"/>
</dbReference>
<dbReference type="Pfam" id="PF06144">
    <property type="entry name" value="DNA_pol3_delta"/>
    <property type="match status" value="1"/>
</dbReference>
<keyword evidence="6" id="KW-0239">DNA-directed DNA polymerase</keyword>
<evidence type="ECO:0000256" key="3">
    <source>
        <dbReference type="ARBA" id="ARBA00022679"/>
    </source>
</evidence>
<evidence type="ECO:0000256" key="4">
    <source>
        <dbReference type="ARBA" id="ARBA00022695"/>
    </source>
</evidence>
<proteinExistence type="inferred from homology"/>
<evidence type="ECO:0000256" key="5">
    <source>
        <dbReference type="ARBA" id="ARBA00022705"/>
    </source>
</evidence>
<gene>
    <name evidence="10" type="ORF">ADH67_12190</name>
</gene>
<dbReference type="EMBL" id="NHMP01000012">
    <property type="protein sequence ID" value="OXE44367.1"/>
    <property type="molecule type" value="Genomic_DNA"/>
</dbReference>
<evidence type="ECO:0000313" key="10">
    <source>
        <dbReference type="EMBL" id="OXE44367.1"/>
    </source>
</evidence>
<dbReference type="SUPFAM" id="SSF52540">
    <property type="entry name" value="P-loop containing nucleoside triphosphate hydrolases"/>
    <property type="match status" value="1"/>
</dbReference>
<dbReference type="AlphaFoldDB" id="A0A227KAK5"/>
<evidence type="ECO:0000256" key="6">
    <source>
        <dbReference type="ARBA" id="ARBA00022932"/>
    </source>
</evidence>
<name>A0A227KAK5_9BURK</name>
<evidence type="ECO:0000256" key="7">
    <source>
        <dbReference type="ARBA" id="ARBA00034754"/>
    </source>
</evidence>
<accession>A0A227KAK5</accession>
<dbReference type="InterPro" id="IPR005790">
    <property type="entry name" value="DNA_polIII_delta"/>
</dbReference>
<reference evidence="11" key="1">
    <citation type="submission" date="2017-05" db="EMBL/GenBank/DDBJ databases">
        <title>Improved OligoMM genomes.</title>
        <authorList>
            <person name="Garzetti D."/>
        </authorList>
    </citation>
    <scope>NUCLEOTIDE SEQUENCE [LARGE SCALE GENOMIC DNA]</scope>
    <source>
        <strain evidence="11">YL45</strain>
    </source>
</reference>
<keyword evidence="3" id="KW-0808">Transferase</keyword>